<evidence type="ECO:0000313" key="3">
    <source>
        <dbReference type="Proteomes" id="UP000824120"/>
    </source>
</evidence>
<protein>
    <recommendedName>
        <fullName evidence="1">Putative plant transposon protein domain-containing protein</fullName>
    </recommendedName>
</protein>
<dbReference type="PANTHER" id="PTHR33180">
    <property type="entry name" value="PHOTOSYSTEM II CP43 REACTION CENTER PROTEIN"/>
    <property type="match status" value="1"/>
</dbReference>
<dbReference type="OrthoDB" id="1306244at2759"/>
<evidence type="ECO:0000259" key="1">
    <source>
        <dbReference type="Pfam" id="PF20167"/>
    </source>
</evidence>
<sequence length="168" mass="19358">MEGLDGKHSDVLETLRYHGFKQFTRPRGPYIPSWVRDFYAAYEELVPKNKKNVSDFRPVKSVMVRGKGEKCHIKHINAVLGRPLHYALPYEGFLIVQSLDDLMGWLAPMISDTTPRWMDARASIEKRDMTSASRFWFGFISNTIMPSQNKSILRHPKTACLGSIMARR</sequence>
<keyword evidence="3" id="KW-1185">Reference proteome</keyword>
<evidence type="ECO:0000313" key="2">
    <source>
        <dbReference type="EMBL" id="KAG5589772.1"/>
    </source>
</evidence>
<dbReference type="AlphaFoldDB" id="A0A9J5XQY5"/>
<dbReference type="Pfam" id="PF20167">
    <property type="entry name" value="Transposase_32"/>
    <property type="match status" value="1"/>
</dbReference>
<gene>
    <name evidence="2" type="ORF">H5410_040286</name>
</gene>
<name>A0A9J5XQY5_SOLCO</name>
<dbReference type="PANTHER" id="PTHR33180:SF31">
    <property type="entry name" value="POLYPROTEIN PROTEIN"/>
    <property type="match status" value="1"/>
</dbReference>
<comment type="caution">
    <text evidence="2">The sequence shown here is derived from an EMBL/GenBank/DDBJ whole genome shotgun (WGS) entry which is preliminary data.</text>
</comment>
<accession>A0A9J5XQY5</accession>
<dbReference type="Proteomes" id="UP000824120">
    <property type="component" value="Chromosome 8"/>
</dbReference>
<dbReference type="InterPro" id="IPR046796">
    <property type="entry name" value="Transposase_32_dom"/>
</dbReference>
<dbReference type="EMBL" id="JACXVP010000008">
    <property type="protein sequence ID" value="KAG5589772.1"/>
    <property type="molecule type" value="Genomic_DNA"/>
</dbReference>
<reference evidence="2 3" key="1">
    <citation type="submission" date="2020-09" db="EMBL/GenBank/DDBJ databases">
        <title>De no assembly of potato wild relative species, Solanum commersonii.</title>
        <authorList>
            <person name="Cho K."/>
        </authorList>
    </citation>
    <scope>NUCLEOTIDE SEQUENCE [LARGE SCALE GENOMIC DNA]</scope>
    <source>
        <strain evidence="2">LZ3.2</strain>
        <tissue evidence="2">Leaf</tissue>
    </source>
</reference>
<organism evidence="2 3">
    <name type="scientific">Solanum commersonii</name>
    <name type="common">Commerson's wild potato</name>
    <name type="synonym">Commerson's nightshade</name>
    <dbReference type="NCBI Taxonomy" id="4109"/>
    <lineage>
        <taxon>Eukaryota</taxon>
        <taxon>Viridiplantae</taxon>
        <taxon>Streptophyta</taxon>
        <taxon>Embryophyta</taxon>
        <taxon>Tracheophyta</taxon>
        <taxon>Spermatophyta</taxon>
        <taxon>Magnoliopsida</taxon>
        <taxon>eudicotyledons</taxon>
        <taxon>Gunneridae</taxon>
        <taxon>Pentapetalae</taxon>
        <taxon>asterids</taxon>
        <taxon>lamiids</taxon>
        <taxon>Solanales</taxon>
        <taxon>Solanaceae</taxon>
        <taxon>Solanoideae</taxon>
        <taxon>Solaneae</taxon>
        <taxon>Solanum</taxon>
    </lineage>
</organism>
<proteinExistence type="predicted"/>
<feature type="domain" description="Putative plant transposon protein" evidence="1">
    <location>
        <begin position="17"/>
        <end position="167"/>
    </location>
</feature>